<sequence>MRAVSRERIGGPEVLHVVAVPRPEPLPTEVLVRVVSAGANPVHVAPSTTL</sequence>
<reference evidence="1 2" key="1">
    <citation type="submission" date="2020-04" db="EMBL/GenBank/DDBJ databases">
        <authorList>
            <person name="Klaysubun C."/>
            <person name="Duangmal K."/>
            <person name="Lipun K."/>
        </authorList>
    </citation>
    <scope>NUCLEOTIDE SEQUENCE [LARGE SCALE GENOMIC DNA]</scope>
    <source>
        <strain evidence="1 2">K10HN5</strain>
    </source>
</reference>
<dbReference type="SUPFAM" id="SSF50129">
    <property type="entry name" value="GroES-like"/>
    <property type="match status" value="1"/>
</dbReference>
<proteinExistence type="predicted"/>
<comment type="caution">
    <text evidence="1">The sequence shown here is derived from an EMBL/GenBank/DDBJ whole genome shotgun (WGS) entry which is preliminary data.</text>
</comment>
<dbReference type="InterPro" id="IPR011032">
    <property type="entry name" value="GroES-like_sf"/>
</dbReference>
<organism evidence="1 2">
    <name type="scientific">Pseudonocardia acidicola</name>
    <dbReference type="NCBI Taxonomy" id="2724939"/>
    <lineage>
        <taxon>Bacteria</taxon>
        <taxon>Bacillati</taxon>
        <taxon>Actinomycetota</taxon>
        <taxon>Actinomycetes</taxon>
        <taxon>Pseudonocardiales</taxon>
        <taxon>Pseudonocardiaceae</taxon>
        <taxon>Pseudonocardia</taxon>
    </lineage>
</organism>
<dbReference type="EMBL" id="JAAXLA010000090">
    <property type="protein sequence ID" value="NMI01575.1"/>
    <property type="molecule type" value="Genomic_DNA"/>
</dbReference>
<name>A0ABX1SJ09_9PSEU</name>
<evidence type="ECO:0000313" key="1">
    <source>
        <dbReference type="EMBL" id="NMI01575.1"/>
    </source>
</evidence>
<dbReference type="Proteomes" id="UP000820669">
    <property type="component" value="Unassembled WGS sequence"/>
</dbReference>
<gene>
    <name evidence="1" type="ORF">HF526_30390</name>
</gene>
<accession>A0ABX1SJ09</accession>
<protein>
    <submittedName>
        <fullName evidence="1">Uncharacterized protein</fullName>
    </submittedName>
</protein>
<dbReference type="Gene3D" id="3.90.180.10">
    <property type="entry name" value="Medium-chain alcohol dehydrogenases, catalytic domain"/>
    <property type="match status" value="1"/>
</dbReference>
<keyword evidence="2" id="KW-1185">Reference proteome</keyword>
<evidence type="ECO:0000313" key="2">
    <source>
        <dbReference type="Proteomes" id="UP000820669"/>
    </source>
</evidence>